<dbReference type="Proteomes" id="UP000502756">
    <property type="component" value="Chromosome"/>
</dbReference>
<accession>A0A6M5YH43</accession>
<dbReference type="EMBL" id="CP053435">
    <property type="protein sequence ID" value="QJW92242.1"/>
    <property type="molecule type" value="Genomic_DNA"/>
</dbReference>
<reference evidence="1 2" key="1">
    <citation type="submission" date="2020-05" db="EMBL/GenBank/DDBJ databases">
        <title>Genome sequencing of Spirosoma sp. TS118.</title>
        <authorList>
            <person name="Lee J.-H."/>
            <person name="Jeong S."/>
            <person name="Zhao L."/>
            <person name="Jung J.-H."/>
            <person name="Kim M.-K."/>
            <person name="Lim S."/>
        </authorList>
    </citation>
    <scope>NUCLEOTIDE SEQUENCE [LARGE SCALE GENOMIC DNA]</scope>
    <source>
        <strain evidence="1 2">TS118</strain>
    </source>
</reference>
<dbReference type="KEGG" id="stae:HNV11_06725"/>
<protein>
    <submittedName>
        <fullName evidence="1">Molecular chaperone Tir</fullName>
    </submittedName>
</protein>
<keyword evidence="2" id="KW-1185">Reference proteome</keyword>
<evidence type="ECO:0000313" key="2">
    <source>
        <dbReference type="Proteomes" id="UP000502756"/>
    </source>
</evidence>
<sequence>MFNLCYNVSSLQAKHNSKTRSYKNYIQTYLNIEMIDKSLNEPVNSLDEDYIMRVIRQNYLSDSTVTIHLIGLYGAENRRQYEQRFIKRELQASLYHGLGNTQNGVLGIVLPDLYNAVYCGSGICPKCGNSHNYVYINDSTTIKEFSYNYYIPKLNKCSWGEEDRFCVLVKWEDFVKNPEFYIEQAFQKRNADISNYTRLRP</sequence>
<organism evidence="1 2">
    <name type="scientific">Spirosoma taeanense</name>
    <dbReference type="NCBI Taxonomy" id="2735870"/>
    <lineage>
        <taxon>Bacteria</taxon>
        <taxon>Pseudomonadati</taxon>
        <taxon>Bacteroidota</taxon>
        <taxon>Cytophagia</taxon>
        <taxon>Cytophagales</taxon>
        <taxon>Cytophagaceae</taxon>
        <taxon>Spirosoma</taxon>
    </lineage>
</organism>
<name>A0A6M5YH43_9BACT</name>
<evidence type="ECO:0000313" key="1">
    <source>
        <dbReference type="EMBL" id="QJW92242.1"/>
    </source>
</evidence>
<dbReference type="AlphaFoldDB" id="A0A6M5YH43"/>
<gene>
    <name evidence="1" type="ORF">HNV11_06725</name>
</gene>
<proteinExistence type="predicted"/>